<dbReference type="Proteomes" id="UP000322000">
    <property type="component" value="Chromosome 8"/>
</dbReference>
<sequence>MDFPATPSNASDSNEYPGTTRSPFNNAPDDNKRRSSSRSIKRRRFDDELVEYSGLPGASLGKGDKRMRTQSYTSQVSEVAAPSAPPTPAPPPQERRRASSKISAGGVRRKARRKGQLSHMSTKDLGRWKPTDDLALILGVQQTNDLRVVHRGVKFTCRFTVSELQSRWYALLYNAEISRVAVAAMRNLHPDLVTAVQQQALYSTAEEELLGTLSSAHAQPIERFQELLEQNPHVFYPSRTPKSLMAHYQLLKHYHLLPDQTVQPLPKNSADRVLTFSDAEETINDSELTDYHEDGIDAEMQIADRVDKKNIRLLETSLTRWQVLVQSLAGGNVELDKNTLAVLRGRLVRFLMRSREIAVGRSTRDNPIDVDLTLEGPATKVSRKQATIRLRNSGDFFMTAEGKRPIFVDGRPVLQGNKVKLNHNTIIEIAGLRFVFLVNQELISAIRQEAVKVNIPV</sequence>
<dbReference type="Gene3D" id="2.60.200.20">
    <property type="match status" value="1"/>
</dbReference>
<dbReference type="AlphaFoldDB" id="A0A7E5VV63"/>
<dbReference type="PANTHER" id="PTHR13233:SF0">
    <property type="entry name" value="MICROSPHERULE PROTEIN 1"/>
    <property type="match status" value="1"/>
</dbReference>
<feature type="compositionally biased region" description="Polar residues" evidence="1">
    <location>
        <begin position="1"/>
        <end position="25"/>
    </location>
</feature>
<dbReference type="SUPFAM" id="SSF49879">
    <property type="entry name" value="SMAD/FHA domain"/>
    <property type="match status" value="1"/>
</dbReference>
<organism evidence="3 4">
    <name type="scientific">Trichoplusia ni</name>
    <name type="common">Cabbage looper</name>
    <dbReference type="NCBI Taxonomy" id="7111"/>
    <lineage>
        <taxon>Eukaryota</taxon>
        <taxon>Metazoa</taxon>
        <taxon>Ecdysozoa</taxon>
        <taxon>Arthropoda</taxon>
        <taxon>Hexapoda</taxon>
        <taxon>Insecta</taxon>
        <taxon>Pterygota</taxon>
        <taxon>Neoptera</taxon>
        <taxon>Endopterygota</taxon>
        <taxon>Lepidoptera</taxon>
        <taxon>Glossata</taxon>
        <taxon>Ditrysia</taxon>
        <taxon>Noctuoidea</taxon>
        <taxon>Noctuidae</taxon>
        <taxon>Plusiinae</taxon>
        <taxon>Trichoplusia</taxon>
    </lineage>
</organism>
<dbReference type="Pfam" id="PF00498">
    <property type="entry name" value="FHA"/>
    <property type="match status" value="1"/>
</dbReference>
<gene>
    <name evidence="4" type="primary">LOC113496985</name>
</gene>
<dbReference type="PANTHER" id="PTHR13233">
    <property type="entry name" value="MICROSPHERULE PROTEIN 1"/>
    <property type="match status" value="1"/>
</dbReference>
<dbReference type="CTD" id="38478"/>
<dbReference type="GO" id="GO:0031011">
    <property type="term" value="C:Ino80 complex"/>
    <property type="evidence" value="ECO:0007669"/>
    <property type="project" value="InterPro"/>
</dbReference>
<feature type="compositionally biased region" description="Pro residues" evidence="1">
    <location>
        <begin position="83"/>
        <end position="92"/>
    </location>
</feature>
<dbReference type="PROSITE" id="PS50006">
    <property type="entry name" value="FHA_DOMAIN"/>
    <property type="match status" value="1"/>
</dbReference>
<dbReference type="SMART" id="SM00240">
    <property type="entry name" value="FHA"/>
    <property type="match status" value="1"/>
</dbReference>
<dbReference type="InParanoid" id="A0A7E5VV63"/>
<feature type="compositionally biased region" description="Basic residues" evidence="1">
    <location>
        <begin position="34"/>
        <end position="43"/>
    </location>
</feature>
<feature type="compositionally biased region" description="Basic residues" evidence="1">
    <location>
        <begin position="107"/>
        <end position="116"/>
    </location>
</feature>
<dbReference type="GO" id="GO:0002151">
    <property type="term" value="F:G-quadruplex RNA binding"/>
    <property type="evidence" value="ECO:0007669"/>
    <property type="project" value="InterPro"/>
</dbReference>
<feature type="region of interest" description="Disordered" evidence="1">
    <location>
        <begin position="1"/>
        <end position="125"/>
    </location>
</feature>
<dbReference type="InterPro" id="IPR025999">
    <property type="entry name" value="MCRS_N"/>
</dbReference>
<proteinExistence type="predicted"/>
<dbReference type="InterPro" id="IPR000253">
    <property type="entry name" value="FHA_dom"/>
</dbReference>
<evidence type="ECO:0000259" key="2">
    <source>
        <dbReference type="PROSITE" id="PS50006"/>
    </source>
</evidence>
<dbReference type="OrthoDB" id="10262769at2759"/>
<evidence type="ECO:0000256" key="1">
    <source>
        <dbReference type="SAM" id="MobiDB-lite"/>
    </source>
</evidence>
<dbReference type="RefSeq" id="XP_026732208.1">
    <property type="nucleotide sequence ID" value="XM_026876407.1"/>
</dbReference>
<dbReference type="FunCoup" id="A0A7E5VV63">
    <property type="interactions" value="1479"/>
</dbReference>
<dbReference type="GO" id="GO:0071339">
    <property type="term" value="C:MLL1 complex"/>
    <property type="evidence" value="ECO:0007669"/>
    <property type="project" value="InterPro"/>
</dbReference>
<dbReference type="Pfam" id="PF13325">
    <property type="entry name" value="MCRS_N"/>
    <property type="match status" value="1"/>
</dbReference>
<dbReference type="GeneID" id="113496985"/>
<dbReference type="InterPro" id="IPR037912">
    <property type="entry name" value="MCRS1"/>
</dbReference>
<accession>A0A7E5VV63</accession>
<dbReference type="CDD" id="cd22687">
    <property type="entry name" value="FHA_MCRS1"/>
    <property type="match status" value="1"/>
</dbReference>
<dbReference type="KEGG" id="tnl:113496985"/>
<reference evidence="4" key="1">
    <citation type="submission" date="2025-08" db="UniProtKB">
        <authorList>
            <consortium name="RefSeq"/>
        </authorList>
    </citation>
    <scope>IDENTIFICATION</scope>
</reference>
<protein>
    <submittedName>
        <fullName evidence="4">Microspherule protein 1-like</fullName>
    </submittedName>
</protein>
<dbReference type="GO" id="GO:0044545">
    <property type="term" value="C:NSL complex"/>
    <property type="evidence" value="ECO:0007669"/>
    <property type="project" value="TreeGrafter"/>
</dbReference>
<dbReference type="GO" id="GO:0045944">
    <property type="term" value="P:positive regulation of transcription by RNA polymerase II"/>
    <property type="evidence" value="ECO:0007669"/>
    <property type="project" value="TreeGrafter"/>
</dbReference>
<feature type="domain" description="FHA" evidence="2">
    <location>
        <begin position="357"/>
        <end position="413"/>
    </location>
</feature>
<evidence type="ECO:0000313" key="3">
    <source>
        <dbReference type="Proteomes" id="UP000322000"/>
    </source>
</evidence>
<evidence type="ECO:0000313" key="4">
    <source>
        <dbReference type="RefSeq" id="XP_026732208.1"/>
    </source>
</evidence>
<keyword evidence="3" id="KW-1185">Reference proteome</keyword>
<dbReference type="InterPro" id="IPR008984">
    <property type="entry name" value="SMAD_FHA_dom_sf"/>
</dbReference>
<name>A0A7E5VV63_TRINI</name>